<evidence type="ECO:0000313" key="2">
    <source>
        <dbReference type="Proteomes" id="UP000503297"/>
    </source>
</evidence>
<accession>A0A6M8J6D7</accession>
<reference evidence="2" key="1">
    <citation type="submission" date="2020-05" db="EMBL/GenBank/DDBJ databases">
        <title>Novel species in genus Nocardioides.</title>
        <authorList>
            <person name="Zhang G."/>
        </authorList>
    </citation>
    <scope>NUCLEOTIDE SEQUENCE [LARGE SCALE GENOMIC DNA]</scope>
    <source>
        <strain evidence="2">zg-1050</strain>
    </source>
</reference>
<gene>
    <name evidence="1" type="ORF">HLV38_04695</name>
</gene>
<protein>
    <submittedName>
        <fullName evidence="1">Dynein gamma chain protein</fullName>
    </submittedName>
</protein>
<evidence type="ECO:0000313" key="1">
    <source>
        <dbReference type="EMBL" id="QKF07496.1"/>
    </source>
</evidence>
<organism evidence="1 2">
    <name type="scientific">Berryella wangjianweii</name>
    <dbReference type="NCBI Taxonomy" id="2734634"/>
    <lineage>
        <taxon>Bacteria</taxon>
        <taxon>Bacillati</taxon>
        <taxon>Actinomycetota</taxon>
        <taxon>Coriobacteriia</taxon>
        <taxon>Eggerthellales</taxon>
        <taxon>Eggerthellaceae</taxon>
        <taxon>Berryella</taxon>
    </lineage>
</organism>
<dbReference type="Proteomes" id="UP000503297">
    <property type="component" value="Chromosome"/>
</dbReference>
<name>A0A6M8J6D7_9ACTN</name>
<proteinExistence type="predicted"/>
<dbReference type="RefSeq" id="WP_172164740.1">
    <property type="nucleotide sequence ID" value="NZ_CP053716.1"/>
</dbReference>
<dbReference type="KEGG" id="bwa:HLV38_04695"/>
<dbReference type="AlphaFoldDB" id="A0A6M8J6D7"/>
<sequence length="84" mass="9185">MCANGVNTGQFDQMIQQIDDHIKLERRWTHTLAHMAADAGMETAGAKLHEVQALLDEVRAQLDGAREALEDDAERASGVSVNLV</sequence>
<dbReference type="EMBL" id="CP053716">
    <property type="protein sequence ID" value="QKF07496.1"/>
    <property type="molecule type" value="Genomic_DNA"/>
</dbReference>
<keyword evidence="2" id="KW-1185">Reference proteome</keyword>